<dbReference type="SUPFAM" id="SSF52743">
    <property type="entry name" value="Subtilisin-like"/>
    <property type="match status" value="1"/>
</dbReference>
<dbReference type="RefSeq" id="WP_118234677.1">
    <property type="nucleotide sequence ID" value="NZ_QRHL01000031.1"/>
</dbReference>
<evidence type="ECO:0000313" key="3">
    <source>
        <dbReference type="EMBL" id="RHF70068.1"/>
    </source>
</evidence>
<dbReference type="SUPFAM" id="SSF103515">
    <property type="entry name" value="Autotransporter"/>
    <property type="match status" value="1"/>
</dbReference>
<dbReference type="PROSITE" id="PS51208">
    <property type="entry name" value="AUTOTRANSPORTER"/>
    <property type="match status" value="1"/>
</dbReference>
<dbReference type="PANTHER" id="PTHR35037">
    <property type="entry name" value="C-TERMINAL REGION OF AIDA-LIKE PROTEIN"/>
    <property type="match status" value="1"/>
</dbReference>
<dbReference type="GO" id="GO:0006508">
    <property type="term" value="P:proteolysis"/>
    <property type="evidence" value="ECO:0007669"/>
    <property type="project" value="InterPro"/>
</dbReference>
<evidence type="ECO:0000259" key="2">
    <source>
        <dbReference type="PROSITE" id="PS51208"/>
    </source>
</evidence>
<dbReference type="InterPro" id="IPR051551">
    <property type="entry name" value="Autotransporter_adhesion"/>
</dbReference>
<dbReference type="InterPro" id="IPR036852">
    <property type="entry name" value="Peptidase_S8/S53_dom_sf"/>
</dbReference>
<dbReference type="AlphaFoldDB" id="A0A414PNG1"/>
<feature type="domain" description="Autotransporter" evidence="2">
    <location>
        <begin position="720"/>
        <end position="991"/>
    </location>
</feature>
<dbReference type="Gene3D" id="2.40.128.130">
    <property type="entry name" value="Autotransporter beta-domain"/>
    <property type="match status" value="1"/>
</dbReference>
<name>A0A414PNG1_FUSMR</name>
<dbReference type="PROSITE" id="PS51257">
    <property type="entry name" value="PROKAR_LIPOPROTEIN"/>
    <property type="match status" value="1"/>
</dbReference>
<reference evidence="3 4" key="1">
    <citation type="submission" date="2018-08" db="EMBL/GenBank/DDBJ databases">
        <title>A genome reference for cultivated species of the human gut microbiota.</title>
        <authorList>
            <person name="Zou Y."/>
            <person name="Xue W."/>
            <person name="Luo G."/>
        </authorList>
    </citation>
    <scope>NUCLEOTIDE SEQUENCE [LARGE SCALE GENOMIC DNA]</scope>
    <source>
        <strain evidence="3 4">AM25-1</strain>
    </source>
</reference>
<keyword evidence="1" id="KW-0732">Signal</keyword>
<proteinExistence type="predicted"/>
<dbReference type="Gene3D" id="3.40.50.200">
    <property type="entry name" value="Peptidase S8/S53 domain"/>
    <property type="match status" value="1"/>
</dbReference>
<dbReference type="InterPro" id="IPR036709">
    <property type="entry name" value="Autotransporte_beta_dom_sf"/>
</dbReference>
<dbReference type="InterPro" id="IPR005546">
    <property type="entry name" value="Autotransporte_beta"/>
</dbReference>
<dbReference type="InterPro" id="IPR034061">
    <property type="entry name" value="Peptidases_S8_Autotransporter"/>
</dbReference>
<organism evidence="3 4">
    <name type="scientific">Fusobacterium mortiferum</name>
    <dbReference type="NCBI Taxonomy" id="850"/>
    <lineage>
        <taxon>Bacteria</taxon>
        <taxon>Fusobacteriati</taxon>
        <taxon>Fusobacteriota</taxon>
        <taxon>Fusobacteriia</taxon>
        <taxon>Fusobacteriales</taxon>
        <taxon>Fusobacteriaceae</taxon>
        <taxon>Fusobacterium</taxon>
    </lineage>
</organism>
<evidence type="ECO:0000256" key="1">
    <source>
        <dbReference type="ARBA" id="ARBA00022729"/>
    </source>
</evidence>
<dbReference type="CDD" id="cd04848">
    <property type="entry name" value="Peptidases_S8_Autotransporter_serine_protease_like"/>
    <property type="match status" value="1"/>
</dbReference>
<sequence>MKRKYDYIKNPIFQVCLVLLITSCGSGGGGSNAPRSITPTKIISKNPEIYTPAIENPKIDEIEKPKLTNNYQQIITGVLPNLLVFSKPTIPQVDTKGENLIVGILDSNFLTHRNELEKKYGDKITILEKNENNYTDHGELVLDTLLNGISPKIVAASLSSKYGNQDIIKFSLDDYKKILTEMKKGDSENNKKVKIFNQSWGSTLTAKDEREIYADKKRFREELLKAISLKTTGNIEDIYNSGKESLTFYEEAINTDNALFIWSNGNLDLRNQTLSNAGLQAAAPMIKSNIEKGWISVVGVDGNNNNSNYYLQHLAYAGVAKNWSISADGNVGSKYGSSFAAPRVSNAAIQVATKFPWMTNNDVRMTLFTTTNKVGVGNGIEENKRFEETQADYKNGWGVLNTERALKGPGAFLEILLRASPKNLDTNDWNYYFNANIPKNTISYFENNIHGDSGVKKKGEGTLVLTGDNNFWKKSKIEEGTLEIYKKHISGIDIKDKGTLVLHNDSVVGYIKYDDGEEKFSSVTNEGNLKLTGTRAFLGEYNNNGGTLTIPQGSKLTILNKANVNNLILNLEANNYISSNKENIEILEAKNITGDIEDININGMRNISLEKTQNKLVATVSRENAIAYLGEAGESSKNTAEKIETVLKELDEKYQKGTLTPNEKELGNTILTMSNDTFKTSTEIISGEIYASAQALNFIQSQNTNTGISNHLATLKDFYESDFNWQGWASFQGANGKLKKEGYASADTKINGGHFGIDRRLGNNQVGVAISYSNGSADFNRFAGKYKSDSVGLSLYGKKYLENNNYILSRIGITNFDTEVNRSLLAQDGSLQNGKIKHNDIMYSTYLELGKDFKYITPYAGFSLDILDRKGFDENNVSWGITAKNKTYMQQNIILGLRSDYKINENLKFTSHINQQINIGNRDLSFKGKFNNSSTEHTFKGINQIKNTTWIGTGIEKSFSENFGVGINLDIRFDEFKKADSILSTNLYYRF</sequence>
<accession>A0A414PNG1</accession>
<dbReference type="Pfam" id="PF03797">
    <property type="entry name" value="Autotransporter"/>
    <property type="match status" value="1"/>
</dbReference>
<evidence type="ECO:0000313" key="4">
    <source>
        <dbReference type="Proteomes" id="UP000284676"/>
    </source>
</evidence>
<gene>
    <name evidence="3" type="ORF">DW663_11490</name>
</gene>
<dbReference type="InterPro" id="IPR000209">
    <property type="entry name" value="Peptidase_S8/S53_dom"/>
</dbReference>
<dbReference type="PANTHER" id="PTHR35037:SF3">
    <property type="entry name" value="C-TERMINAL REGION OF AIDA-LIKE PROTEIN"/>
    <property type="match status" value="1"/>
</dbReference>
<dbReference type="SMART" id="SM00869">
    <property type="entry name" value="Autotransporter"/>
    <property type="match status" value="1"/>
</dbReference>
<dbReference type="GO" id="GO:0004252">
    <property type="term" value="F:serine-type endopeptidase activity"/>
    <property type="evidence" value="ECO:0007669"/>
    <property type="project" value="InterPro"/>
</dbReference>
<comment type="caution">
    <text evidence="3">The sequence shown here is derived from an EMBL/GenBank/DDBJ whole genome shotgun (WGS) entry which is preliminary data.</text>
</comment>
<dbReference type="Pfam" id="PF00082">
    <property type="entry name" value="Peptidase_S8"/>
    <property type="match status" value="1"/>
</dbReference>
<dbReference type="EMBL" id="QRHL01000031">
    <property type="protein sequence ID" value="RHF70068.1"/>
    <property type="molecule type" value="Genomic_DNA"/>
</dbReference>
<protein>
    <submittedName>
        <fullName evidence="3">Autotransporter domain-containing protein</fullName>
    </submittedName>
</protein>
<dbReference type="Proteomes" id="UP000284676">
    <property type="component" value="Unassembled WGS sequence"/>
</dbReference>